<evidence type="ECO:0000259" key="1">
    <source>
        <dbReference type="Pfam" id="PF05368"/>
    </source>
</evidence>
<dbReference type="GO" id="GO:0005737">
    <property type="term" value="C:cytoplasm"/>
    <property type="evidence" value="ECO:0007669"/>
    <property type="project" value="TreeGrafter"/>
</dbReference>
<evidence type="ECO:0000313" key="3">
    <source>
        <dbReference type="Proteomes" id="UP000077266"/>
    </source>
</evidence>
<organism evidence="2 3">
    <name type="scientific">Exidia glandulosa HHB12029</name>
    <dbReference type="NCBI Taxonomy" id="1314781"/>
    <lineage>
        <taxon>Eukaryota</taxon>
        <taxon>Fungi</taxon>
        <taxon>Dikarya</taxon>
        <taxon>Basidiomycota</taxon>
        <taxon>Agaricomycotina</taxon>
        <taxon>Agaricomycetes</taxon>
        <taxon>Auriculariales</taxon>
        <taxon>Exidiaceae</taxon>
        <taxon>Exidia</taxon>
    </lineage>
</organism>
<dbReference type="FunCoup" id="A0A165MKM3">
    <property type="interactions" value="26"/>
</dbReference>
<dbReference type="GO" id="GO:0004029">
    <property type="term" value="F:aldehyde dehydrogenase (NAD+) activity"/>
    <property type="evidence" value="ECO:0007669"/>
    <property type="project" value="TreeGrafter"/>
</dbReference>
<dbReference type="PANTHER" id="PTHR48079">
    <property type="entry name" value="PROTEIN YEEZ"/>
    <property type="match status" value="1"/>
</dbReference>
<dbReference type="Gene3D" id="3.40.50.720">
    <property type="entry name" value="NAD(P)-binding Rossmann-like Domain"/>
    <property type="match status" value="1"/>
</dbReference>
<dbReference type="AlphaFoldDB" id="A0A165MKM3"/>
<dbReference type="InterPro" id="IPR008030">
    <property type="entry name" value="NmrA-like"/>
</dbReference>
<accession>A0A165MKM3</accession>
<dbReference type="InterPro" id="IPR051783">
    <property type="entry name" value="NAD(P)-dependent_oxidoreduct"/>
</dbReference>
<protein>
    <submittedName>
        <fullName evidence="2">NAD(P)-binding protein</fullName>
    </submittedName>
</protein>
<dbReference type="SUPFAM" id="SSF51735">
    <property type="entry name" value="NAD(P)-binding Rossmann-fold domains"/>
    <property type="match status" value="1"/>
</dbReference>
<dbReference type="InterPro" id="IPR036291">
    <property type="entry name" value="NAD(P)-bd_dom_sf"/>
</dbReference>
<feature type="domain" description="NmrA-like" evidence="1">
    <location>
        <begin position="8"/>
        <end position="81"/>
    </location>
</feature>
<proteinExistence type="predicted"/>
<keyword evidence="3" id="KW-1185">Reference proteome</keyword>
<sequence length="341" mass="36732">MSQEAIPVFFLGVTGYVGESLLSRLVKLLPNAHITALIRSESVVPAFKAAGVHEVIHGSHKDLEIIQAASRKAELVINTADCDDVDLTAAVLAGLKERFQETGRRPVLIHTSGTGVLADAAGGTLDPAVAAAAYDDANEEQIKNIPTTAAHRPVDNLIFAADQAGIVDGWIITPPMIYGPSTGPLPRESMAVPITVKLALQLKGLVRLADGTSTWDNVHMEDLLDVYELFIKNALSAETRATRAPPYSRFILVSSDKYTHGELVKIVADTLFKLGAIPSAEVKQVTLEEGIAIHPMMKFLGTNSFAIPSKARKLGWKPKHLNWRADVAVDVERILKSLSNA</sequence>
<name>A0A165MKM3_EXIGL</name>
<dbReference type="Pfam" id="PF05368">
    <property type="entry name" value="NmrA"/>
    <property type="match status" value="1"/>
</dbReference>
<dbReference type="OrthoDB" id="10262413at2759"/>
<evidence type="ECO:0000313" key="2">
    <source>
        <dbReference type="EMBL" id="KZV99408.1"/>
    </source>
</evidence>
<reference evidence="2 3" key="1">
    <citation type="journal article" date="2016" name="Mol. Biol. Evol.">
        <title>Comparative Genomics of Early-Diverging Mushroom-Forming Fungi Provides Insights into the Origins of Lignocellulose Decay Capabilities.</title>
        <authorList>
            <person name="Nagy L.G."/>
            <person name="Riley R."/>
            <person name="Tritt A."/>
            <person name="Adam C."/>
            <person name="Daum C."/>
            <person name="Floudas D."/>
            <person name="Sun H."/>
            <person name="Yadav J.S."/>
            <person name="Pangilinan J."/>
            <person name="Larsson K.H."/>
            <person name="Matsuura K."/>
            <person name="Barry K."/>
            <person name="Labutti K."/>
            <person name="Kuo R."/>
            <person name="Ohm R.A."/>
            <person name="Bhattacharya S.S."/>
            <person name="Shirouzu T."/>
            <person name="Yoshinaga Y."/>
            <person name="Martin F.M."/>
            <person name="Grigoriev I.V."/>
            <person name="Hibbett D.S."/>
        </authorList>
    </citation>
    <scope>NUCLEOTIDE SEQUENCE [LARGE SCALE GENOMIC DNA]</scope>
    <source>
        <strain evidence="2 3">HHB12029</strain>
    </source>
</reference>
<dbReference type="STRING" id="1314781.A0A165MKM3"/>
<dbReference type="InParanoid" id="A0A165MKM3"/>
<dbReference type="Proteomes" id="UP000077266">
    <property type="component" value="Unassembled WGS sequence"/>
</dbReference>
<gene>
    <name evidence="2" type="ORF">EXIGLDRAFT_668547</name>
</gene>
<dbReference type="PANTHER" id="PTHR48079:SF6">
    <property type="entry name" value="NAD(P)-BINDING DOMAIN-CONTAINING PROTEIN-RELATED"/>
    <property type="match status" value="1"/>
</dbReference>
<dbReference type="EMBL" id="KV425910">
    <property type="protein sequence ID" value="KZV99408.1"/>
    <property type="molecule type" value="Genomic_DNA"/>
</dbReference>